<evidence type="ECO:0000256" key="1">
    <source>
        <dbReference type="SAM" id="MobiDB-lite"/>
    </source>
</evidence>
<dbReference type="Proteomes" id="UP000717328">
    <property type="component" value="Unassembled WGS sequence"/>
</dbReference>
<reference evidence="2" key="2">
    <citation type="submission" date="2021-10" db="EMBL/GenBank/DDBJ databases">
        <title>Phylogenomics reveals ancestral predisposition of the termite-cultivated fungus Termitomyces towards a domesticated lifestyle.</title>
        <authorList>
            <person name="Auxier B."/>
            <person name="Grum-Grzhimaylo A."/>
            <person name="Cardenas M.E."/>
            <person name="Lodge J.D."/>
            <person name="Laessoe T."/>
            <person name="Pedersen O."/>
            <person name="Smith M.E."/>
            <person name="Kuyper T.W."/>
            <person name="Franco-Molano E.A."/>
            <person name="Baroni T.J."/>
            <person name="Aanen D.K."/>
        </authorList>
    </citation>
    <scope>NUCLEOTIDE SEQUENCE</scope>
    <source>
        <strain evidence="2">D49</strain>
    </source>
</reference>
<proteinExistence type="predicted"/>
<evidence type="ECO:0000313" key="2">
    <source>
        <dbReference type="EMBL" id="KAG5650788.1"/>
    </source>
</evidence>
<feature type="non-terminal residue" evidence="2">
    <location>
        <position position="195"/>
    </location>
</feature>
<name>A0A9P7KHP1_9AGAR</name>
<feature type="region of interest" description="Disordered" evidence="1">
    <location>
        <begin position="161"/>
        <end position="195"/>
    </location>
</feature>
<dbReference type="AlphaFoldDB" id="A0A9P7KHP1"/>
<reference evidence="2" key="1">
    <citation type="submission" date="2021-02" db="EMBL/GenBank/DDBJ databases">
        <authorList>
            <person name="Nieuwenhuis M."/>
            <person name="Van De Peppel L.J.J."/>
        </authorList>
    </citation>
    <scope>NUCLEOTIDE SEQUENCE</scope>
    <source>
        <strain evidence="2">D49</strain>
    </source>
</reference>
<organism evidence="2 3">
    <name type="scientific">Sphagnurus paluster</name>
    <dbReference type="NCBI Taxonomy" id="117069"/>
    <lineage>
        <taxon>Eukaryota</taxon>
        <taxon>Fungi</taxon>
        <taxon>Dikarya</taxon>
        <taxon>Basidiomycota</taxon>
        <taxon>Agaricomycotina</taxon>
        <taxon>Agaricomycetes</taxon>
        <taxon>Agaricomycetidae</taxon>
        <taxon>Agaricales</taxon>
        <taxon>Tricholomatineae</taxon>
        <taxon>Lyophyllaceae</taxon>
        <taxon>Sphagnurus</taxon>
    </lineage>
</organism>
<dbReference type="OrthoDB" id="3237371at2759"/>
<dbReference type="EMBL" id="JABCKI010000365">
    <property type="protein sequence ID" value="KAG5650788.1"/>
    <property type="molecule type" value="Genomic_DNA"/>
</dbReference>
<sequence length="195" mass="21810">IKHAVSSWLHKFADAAVWALDAEYQHRGLREDAQKAGLVLKLIGDHAASAISSKTRPFLWESVYMDPEAEYSVHRALLYSITGVYTPPANKTAREFSKANWGDLRVEMLNGKCETVRRATVFLKRVQGLKEVQWADIKQAAFRMHEKPLPIPKAMLEIVESDSDDDDSELHDPCYDSDNLDTQAAIGPLTDAGTV</sequence>
<accession>A0A9P7KHP1</accession>
<protein>
    <submittedName>
        <fullName evidence="2">Uncharacterized protein</fullName>
    </submittedName>
</protein>
<gene>
    <name evidence="2" type="ORF">H0H81_011071</name>
</gene>
<comment type="caution">
    <text evidence="2">The sequence shown here is derived from an EMBL/GenBank/DDBJ whole genome shotgun (WGS) entry which is preliminary data.</text>
</comment>
<evidence type="ECO:0000313" key="3">
    <source>
        <dbReference type="Proteomes" id="UP000717328"/>
    </source>
</evidence>
<keyword evidence="3" id="KW-1185">Reference proteome</keyword>